<organism evidence="1">
    <name type="scientific">Arundo donax</name>
    <name type="common">Giant reed</name>
    <name type="synonym">Donax arundinaceus</name>
    <dbReference type="NCBI Taxonomy" id="35708"/>
    <lineage>
        <taxon>Eukaryota</taxon>
        <taxon>Viridiplantae</taxon>
        <taxon>Streptophyta</taxon>
        <taxon>Embryophyta</taxon>
        <taxon>Tracheophyta</taxon>
        <taxon>Spermatophyta</taxon>
        <taxon>Magnoliopsida</taxon>
        <taxon>Liliopsida</taxon>
        <taxon>Poales</taxon>
        <taxon>Poaceae</taxon>
        <taxon>PACMAD clade</taxon>
        <taxon>Arundinoideae</taxon>
        <taxon>Arundineae</taxon>
        <taxon>Arundo</taxon>
    </lineage>
</organism>
<reference evidence="1" key="1">
    <citation type="submission" date="2014-09" db="EMBL/GenBank/DDBJ databases">
        <authorList>
            <person name="Magalhaes I.L.F."/>
            <person name="Oliveira U."/>
            <person name="Santos F.R."/>
            <person name="Vidigal T.H.D.A."/>
            <person name="Brescovit A.D."/>
            <person name="Santos A.J."/>
        </authorList>
    </citation>
    <scope>NUCLEOTIDE SEQUENCE</scope>
    <source>
        <tissue evidence="1">Shoot tissue taken approximately 20 cm above the soil surface</tissue>
    </source>
</reference>
<dbReference type="AlphaFoldDB" id="A0A0A9B117"/>
<name>A0A0A9B117_ARUDO</name>
<evidence type="ECO:0000313" key="1">
    <source>
        <dbReference type="EMBL" id="JAD57051.1"/>
    </source>
</evidence>
<dbReference type="EMBL" id="GBRH01240844">
    <property type="protein sequence ID" value="JAD57051.1"/>
    <property type="molecule type" value="Transcribed_RNA"/>
</dbReference>
<protein>
    <submittedName>
        <fullName evidence="1">Uncharacterized protein</fullName>
    </submittedName>
</protein>
<reference evidence="1" key="2">
    <citation type="journal article" date="2015" name="Data Brief">
        <title>Shoot transcriptome of the giant reed, Arundo donax.</title>
        <authorList>
            <person name="Barrero R.A."/>
            <person name="Guerrero F.D."/>
            <person name="Moolhuijzen P."/>
            <person name="Goolsby J.A."/>
            <person name="Tidwell J."/>
            <person name="Bellgard S.E."/>
            <person name="Bellgard M.I."/>
        </authorList>
    </citation>
    <scope>NUCLEOTIDE SEQUENCE</scope>
    <source>
        <tissue evidence="1">Shoot tissue taken approximately 20 cm above the soil surface</tissue>
    </source>
</reference>
<accession>A0A0A9B117</accession>
<proteinExistence type="predicted"/>
<sequence length="18" mass="2010">MYTSSSIVFVIVPFLVAH</sequence>